<dbReference type="InterPro" id="IPR050438">
    <property type="entry name" value="LMW_PTPase"/>
</dbReference>
<comment type="similarity">
    <text evidence="1">Belongs to the low molecular weight phosphotyrosine protein phosphatase family.</text>
</comment>
<dbReference type="Pfam" id="PF01451">
    <property type="entry name" value="LMWPc"/>
    <property type="match status" value="1"/>
</dbReference>
<dbReference type="InterPro" id="IPR017867">
    <property type="entry name" value="Tyr_phospatase_low_mol_wt"/>
</dbReference>
<evidence type="ECO:0000256" key="4">
    <source>
        <dbReference type="ARBA" id="ARBA00022912"/>
    </source>
</evidence>
<dbReference type="PANTHER" id="PTHR11717">
    <property type="entry name" value="LOW MOLECULAR WEIGHT PROTEIN TYROSINE PHOSPHATASE"/>
    <property type="match status" value="1"/>
</dbReference>
<dbReference type="AlphaFoldDB" id="A0A7X2NTG5"/>
<feature type="active site" description="Nucleophile" evidence="6">
    <location>
        <position position="8"/>
    </location>
</feature>
<dbReference type="GO" id="GO:0004725">
    <property type="term" value="F:protein tyrosine phosphatase activity"/>
    <property type="evidence" value="ECO:0007669"/>
    <property type="project" value="UniProtKB-EC"/>
</dbReference>
<evidence type="ECO:0000313" key="8">
    <source>
        <dbReference type="EMBL" id="MSS59215.1"/>
    </source>
</evidence>
<dbReference type="InterPro" id="IPR036196">
    <property type="entry name" value="Ptyr_pPase_sf"/>
</dbReference>
<evidence type="ECO:0000313" key="9">
    <source>
        <dbReference type="Proteomes" id="UP000461880"/>
    </source>
</evidence>
<dbReference type="Proteomes" id="UP000461880">
    <property type="component" value="Unassembled WGS sequence"/>
</dbReference>
<comment type="catalytic activity">
    <reaction evidence="5">
        <text>O-phospho-L-tyrosyl-[protein] + H2O = L-tyrosyl-[protein] + phosphate</text>
        <dbReference type="Rhea" id="RHEA:10684"/>
        <dbReference type="Rhea" id="RHEA-COMP:10136"/>
        <dbReference type="Rhea" id="RHEA-COMP:20101"/>
        <dbReference type="ChEBI" id="CHEBI:15377"/>
        <dbReference type="ChEBI" id="CHEBI:43474"/>
        <dbReference type="ChEBI" id="CHEBI:46858"/>
        <dbReference type="ChEBI" id="CHEBI:61978"/>
        <dbReference type="EC" id="3.1.3.48"/>
    </reaction>
</comment>
<proteinExistence type="inferred from homology"/>
<dbReference type="InterPro" id="IPR023485">
    <property type="entry name" value="Ptyr_pPase"/>
</dbReference>
<dbReference type="PANTHER" id="PTHR11717:SF7">
    <property type="entry name" value="LOW MOLECULAR WEIGHT PHOSPHOTYROSINE PROTEIN PHOSPHATASE"/>
    <property type="match status" value="1"/>
</dbReference>
<dbReference type="Gene3D" id="3.40.50.2300">
    <property type="match status" value="1"/>
</dbReference>
<keyword evidence="3" id="KW-0378">Hydrolase</keyword>
<protein>
    <recommendedName>
        <fullName evidence="2">protein-tyrosine-phosphatase</fullName>
        <ecNumber evidence="2">3.1.3.48</ecNumber>
    </recommendedName>
</protein>
<feature type="domain" description="Phosphotyrosine protein phosphatase I" evidence="7">
    <location>
        <begin position="2"/>
        <end position="148"/>
    </location>
</feature>
<evidence type="ECO:0000256" key="5">
    <source>
        <dbReference type="ARBA" id="ARBA00051722"/>
    </source>
</evidence>
<gene>
    <name evidence="8" type="ORF">FYJ51_09940</name>
</gene>
<organism evidence="8 9">
    <name type="scientific">Stecheria intestinalis</name>
    <dbReference type="NCBI Taxonomy" id="2606630"/>
    <lineage>
        <taxon>Bacteria</taxon>
        <taxon>Bacillati</taxon>
        <taxon>Bacillota</taxon>
        <taxon>Erysipelotrichia</taxon>
        <taxon>Erysipelotrichales</taxon>
        <taxon>Erysipelotrichaceae</taxon>
        <taxon>Stecheria</taxon>
    </lineage>
</organism>
<feature type="active site" evidence="6">
    <location>
        <position position="14"/>
    </location>
</feature>
<name>A0A7X2NTG5_9FIRM</name>
<keyword evidence="4" id="KW-0904">Protein phosphatase</keyword>
<evidence type="ECO:0000256" key="6">
    <source>
        <dbReference type="PIRSR" id="PIRSR617867-1"/>
    </source>
</evidence>
<dbReference type="PRINTS" id="PR00719">
    <property type="entry name" value="LMWPTPASE"/>
</dbReference>
<evidence type="ECO:0000256" key="3">
    <source>
        <dbReference type="ARBA" id="ARBA00022801"/>
    </source>
</evidence>
<feature type="active site" description="Proton donor" evidence="6">
    <location>
        <position position="124"/>
    </location>
</feature>
<reference evidence="8 9" key="1">
    <citation type="submission" date="2019-08" db="EMBL/GenBank/DDBJ databases">
        <title>In-depth cultivation of the pig gut microbiome towards novel bacterial diversity and tailored functional studies.</title>
        <authorList>
            <person name="Wylensek D."/>
            <person name="Hitch T.C.A."/>
            <person name="Clavel T."/>
        </authorList>
    </citation>
    <scope>NUCLEOTIDE SEQUENCE [LARGE SCALE GENOMIC DNA]</scope>
    <source>
        <strain evidence="8 9">Oil+RF-744-GAM-WT-6</strain>
    </source>
</reference>
<dbReference type="SMART" id="SM00226">
    <property type="entry name" value="LMWPc"/>
    <property type="match status" value="1"/>
</dbReference>
<dbReference type="EMBL" id="VUMN01000025">
    <property type="protein sequence ID" value="MSS59215.1"/>
    <property type="molecule type" value="Genomic_DNA"/>
</dbReference>
<dbReference type="CDD" id="cd16343">
    <property type="entry name" value="LMWPTP"/>
    <property type="match status" value="1"/>
</dbReference>
<accession>A0A7X2NTG5</accession>
<dbReference type="EC" id="3.1.3.48" evidence="2"/>
<evidence type="ECO:0000259" key="7">
    <source>
        <dbReference type="SMART" id="SM00226"/>
    </source>
</evidence>
<evidence type="ECO:0000256" key="1">
    <source>
        <dbReference type="ARBA" id="ARBA00011063"/>
    </source>
</evidence>
<dbReference type="SUPFAM" id="SSF52788">
    <property type="entry name" value="Phosphotyrosine protein phosphatases I"/>
    <property type="match status" value="1"/>
</dbReference>
<keyword evidence="9" id="KW-1185">Reference proteome</keyword>
<sequence>MNRILFVCHGNICRSVSAQYIMQDLAEKAGKSDEFLIDSAATSAEELGNPIYPPMRRALAAHSVPIGTHTARKLRASDYGTYDLLIGMDQENSFYMHRILKDDPEHKIHFLMEYSDTPDREIEDPWYTRDFEQAYQDILAGCQGLFRSLTSSERRF</sequence>
<comment type="caution">
    <text evidence="8">The sequence shown here is derived from an EMBL/GenBank/DDBJ whole genome shotgun (WGS) entry which is preliminary data.</text>
</comment>
<evidence type="ECO:0000256" key="2">
    <source>
        <dbReference type="ARBA" id="ARBA00013064"/>
    </source>
</evidence>